<organism evidence="2 3">
    <name type="scientific">Pandoraea captiosa</name>
    <dbReference type="NCBI Taxonomy" id="2508302"/>
    <lineage>
        <taxon>Bacteria</taxon>
        <taxon>Pseudomonadati</taxon>
        <taxon>Pseudomonadota</taxon>
        <taxon>Betaproteobacteria</taxon>
        <taxon>Burkholderiales</taxon>
        <taxon>Burkholderiaceae</taxon>
        <taxon>Pandoraea</taxon>
    </lineage>
</organism>
<dbReference type="AlphaFoldDB" id="A0A5E4ZQU1"/>
<name>A0A5E4ZQU1_9BURK</name>
<reference evidence="2 3" key="1">
    <citation type="submission" date="2019-08" db="EMBL/GenBank/DDBJ databases">
        <authorList>
            <person name="Peeters C."/>
        </authorList>
    </citation>
    <scope>NUCLEOTIDE SEQUENCE [LARGE SCALE GENOMIC DNA]</scope>
    <source>
        <strain evidence="2 3">LMG 31118</strain>
    </source>
</reference>
<sequence length="271" mass="29802">MPRSIPIPPQTPVIDGVIVPQAELVRGVMHARVDDDIRHWAKRRVVESQRALDAQRVQAMRDGYRDGLAAALEDVVAHLMRTEQLCDRWRSDMTEQVREVLTSASQHPHALLAALDDAVHTLAGPRGATSITVVLPLRLKPRREEILARVATVGHIPVTLEFRARDERISVMRGDTVIEYDPSDYVARAEAALDIDPRAPRQDLRELLAAALSPLAERVKELRELSEPNGGSPTPPHEIPPGVCAGVCAKGQAEMPGDALAPQDEPFRNGE</sequence>
<protein>
    <submittedName>
        <fullName evidence="2">Oxygen-regulated invasion protein OrgB</fullName>
    </submittedName>
</protein>
<keyword evidence="3" id="KW-1185">Reference proteome</keyword>
<evidence type="ECO:0000256" key="1">
    <source>
        <dbReference type="SAM" id="MobiDB-lite"/>
    </source>
</evidence>
<evidence type="ECO:0000313" key="3">
    <source>
        <dbReference type="Proteomes" id="UP000414136"/>
    </source>
</evidence>
<dbReference type="EMBL" id="CABPSQ010000002">
    <property type="protein sequence ID" value="VVE63604.1"/>
    <property type="molecule type" value="Genomic_DNA"/>
</dbReference>
<proteinExistence type="predicted"/>
<dbReference type="OrthoDB" id="8940691at2"/>
<accession>A0A5E4ZQU1</accession>
<gene>
    <name evidence="2" type="primary">orgB</name>
    <name evidence="2" type="ORF">PCA31118_01326</name>
</gene>
<dbReference type="RefSeq" id="WP_150624190.1">
    <property type="nucleotide sequence ID" value="NZ_CABPSQ010000002.1"/>
</dbReference>
<feature type="region of interest" description="Disordered" evidence="1">
    <location>
        <begin position="223"/>
        <end position="245"/>
    </location>
</feature>
<dbReference type="Proteomes" id="UP000414136">
    <property type="component" value="Unassembled WGS sequence"/>
</dbReference>
<evidence type="ECO:0000313" key="2">
    <source>
        <dbReference type="EMBL" id="VVE63604.1"/>
    </source>
</evidence>